<sequence>MKFPVWLLAIVGAIGSCGVAFAQNAPSGEIGGPQHDPLLNLMVPRILPETQTKRQSAAAEACADAGGKSDAQTRAKACGVLIRSGHWKGEEIAWAYSNRCFALFRLGQRDNALLDCDKAIALDGKNAVAFQARGMIEQDGGASDKALADFDKAVELGAKNAAIFSDRGNLLLAKGETDKALADYDRAVALNGGSANAYVERAGAWLAKGEPDKAIADYDKATALAPKDAFTVFNRGVAFYLKGDKAKAGETWRQALKLDPSNAYPALWLFLAGEGAAEKAALKKHAANFSHGAWPWPVVQYDLGAIDAEKLLAVARTPGNRCEAQFYLGAGLLAKKARDEAAAHWRQATDICPKNFVEYFGAVAGLKALGVETPKAEKAPQPTPTPAAEPPSKAVNAPAAEGNK</sequence>
<accession>A0ABS9Z8T5</accession>
<reference evidence="6" key="1">
    <citation type="journal article" date="2022" name="ISME J.">
        <title>Identification of active gaseous-alkane degraders at natural gas seeps.</title>
        <authorList>
            <person name="Farhan Ul Haque M."/>
            <person name="Hernandez M."/>
            <person name="Crombie A.T."/>
            <person name="Murrell J.C."/>
        </authorList>
    </citation>
    <scope>NUCLEOTIDE SEQUENCE</scope>
    <source>
        <strain evidence="6">PC2</strain>
    </source>
</reference>
<evidence type="ECO:0000256" key="5">
    <source>
        <dbReference type="SAM" id="SignalP"/>
    </source>
</evidence>
<keyword evidence="2 3" id="KW-0802">TPR repeat</keyword>
<dbReference type="SUPFAM" id="SSF48452">
    <property type="entry name" value="TPR-like"/>
    <property type="match status" value="2"/>
</dbReference>
<gene>
    <name evidence="6" type="ORF">K2U94_13625</name>
</gene>
<evidence type="ECO:0000256" key="2">
    <source>
        <dbReference type="ARBA" id="ARBA00022803"/>
    </source>
</evidence>
<dbReference type="Pfam" id="PF13432">
    <property type="entry name" value="TPR_16"/>
    <property type="match status" value="1"/>
</dbReference>
<evidence type="ECO:0000313" key="6">
    <source>
        <dbReference type="EMBL" id="MCI4683790.1"/>
    </source>
</evidence>
<feature type="region of interest" description="Disordered" evidence="4">
    <location>
        <begin position="374"/>
        <end position="404"/>
    </location>
</feature>
<protein>
    <submittedName>
        <fullName evidence="6">Tetratricopeptide repeat protein</fullName>
    </submittedName>
</protein>
<feature type="signal peptide" evidence="5">
    <location>
        <begin position="1"/>
        <end position="22"/>
    </location>
</feature>
<name>A0ABS9Z8T5_9HYPH</name>
<proteinExistence type="predicted"/>
<dbReference type="InterPro" id="IPR019734">
    <property type="entry name" value="TPR_rpt"/>
</dbReference>
<evidence type="ECO:0000256" key="3">
    <source>
        <dbReference type="PROSITE-ProRule" id="PRU00339"/>
    </source>
</evidence>
<organism evidence="6 7">
    <name type="scientific">Candidatus Rhodoblastus alkanivorans</name>
    <dbReference type="NCBI Taxonomy" id="2954117"/>
    <lineage>
        <taxon>Bacteria</taxon>
        <taxon>Pseudomonadati</taxon>
        <taxon>Pseudomonadota</taxon>
        <taxon>Alphaproteobacteria</taxon>
        <taxon>Hyphomicrobiales</taxon>
        <taxon>Rhodoblastaceae</taxon>
        <taxon>Rhodoblastus</taxon>
    </lineage>
</organism>
<dbReference type="InterPro" id="IPR050498">
    <property type="entry name" value="Ycf3"/>
</dbReference>
<dbReference type="PROSITE" id="PS50005">
    <property type="entry name" value="TPR"/>
    <property type="match status" value="3"/>
</dbReference>
<dbReference type="Proteomes" id="UP001139104">
    <property type="component" value="Unassembled WGS sequence"/>
</dbReference>
<evidence type="ECO:0000313" key="7">
    <source>
        <dbReference type="Proteomes" id="UP001139104"/>
    </source>
</evidence>
<keyword evidence="1" id="KW-0677">Repeat</keyword>
<dbReference type="PROSITE" id="PS51257">
    <property type="entry name" value="PROKAR_LIPOPROTEIN"/>
    <property type="match status" value="1"/>
</dbReference>
<feature type="repeat" description="TPR" evidence="3">
    <location>
        <begin position="195"/>
        <end position="228"/>
    </location>
</feature>
<dbReference type="Gene3D" id="1.25.40.10">
    <property type="entry name" value="Tetratricopeptide repeat domain"/>
    <property type="match status" value="2"/>
</dbReference>
<dbReference type="InterPro" id="IPR013105">
    <property type="entry name" value="TPR_2"/>
</dbReference>
<dbReference type="SMART" id="SM00028">
    <property type="entry name" value="TPR"/>
    <property type="match status" value="6"/>
</dbReference>
<dbReference type="EMBL" id="JAIVFP010000001">
    <property type="protein sequence ID" value="MCI4683790.1"/>
    <property type="molecule type" value="Genomic_DNA"/>
</dbReference>
<dbReference type="Pfam" id="PF07719">
    <property type="entry name" value="TPR_2"/>
    <property type="match status" value="1"/>
</dbReference>
<dbReference type="PANTHER" id="PTHR44858">
    <property type="entry name" value="TETRATRICOPEPTIDE REPEAT PROTEIN 6"/>
    <property type="match status" value="1"/>
</dbReference>
<feature type="chain" id="PRO_5045091066" evidence="5">
    <location>
        <begin position="23"/>
        <end position="404"/>
    </location>
</feature>
<dbReference type="RefSeq" id="WP_243067721.1">
    <property type="nucleotide sequence ID" value="NZ_JAIVFK010000006.1"/>
</dbReference>
<evidence type="ECO:0000256" key="1">
    <source>
        <dbReference type="ARBA" id="ARBA00022737"/>
    </source>
</evidence>
<comment type="caution">
    <text evidence="6">The sequence shown here is derived from an EMBL/GenBank/DDBJ whole genome shotgun (WGS) entry which is preliminary data.</text>
</comment>
<dbReference type="InterPro" id="IPR011990">
    <property type="entry name" value="TPR-like_helical_dom_sf"/>
</dbReference>
<keyword evidence="7" id="KW-1185">Reference proteome</keyword>
<feature type="repeat" description="TPR" evidence="3">
    <location>
        <begin position="161"/>
        <end position="194"/>
    </location>
</feature>
<feature type="repeat" description="TPR" evidence="3">
    <location>
        <begin position="229"/>
        <end position="262"/>
    </location>
</feature>
<evidence type="ECO:0000256" key="4">
    <source>
        <dbReference type="SAM" id="MobiDB-lite"/>
    </source>
</evidence>
<dbReference type="PANTHER" id="PTHR44858:SF1">
    <property type="entry name" value="UDP-N-ACETYLGLUCOSAMINE--PEPTIDE N-ACETYLGLUCOSAMINYLTRANSFERASE SPINDLY-RELATED"/>
    <property type="match status" value="1"/>
</dbReference>
<keyword evidence="5" id="KW-0732">Signal</keyword>